<dbReference type="RefSeq" id="WP_146518271.1">
    <property type="nucleotide sequence ID" value="NZ_CP151726.1"/>
</dbReference>
<dbReference type="InterPro" id="IPR011990">
    <property type="entry name" value="TPR-like_helical_dom_sf"/>
</dbReference>
<dbReference type="SUPFAM" id="SSF48452">
    <property type="entry name" value="TPR-like"/>
    <property type="match status" value="1"/>
</dbReference>
<accession>A0A5C6B7Y3</accession>
<evidence type="ECO:0000313" key="3">
    <source>
        <dbReference type="Proteomes" id="UP000320176"/>
    </source>
</evidence>
<dbReference type="Proteomes" id="UP000320176">
    <property type="component" value="Unassembled WGS sequence"/>
</dbReference>
<gene>
    <name evidence="2" type="ORF">Pla52n_07650</name>
</gene>
<dbReference type="OrthoDB" id="242313at2"/>
<name>A0A5C6B7Y3_9BACT</name>
<keyword evidence="3" id="KW-1185">Reference proteome</keyword>
<sequence>MSVDQYSICPCGSGKKIKFCKCKDSVGELEKVLTMFEGGQLVPALDRLSNILQEHPDAAWALALRGRLLMDLREYDSLAENADRFIRLQPSNPLALTQRAAAKIFSADVSAATESLLEALNESGRNVDSFVMDVSSMLAMVLAQQGNVLSARVYAMLSAYAQGYDNEQVRGFLAQLDSAPSLNHRQKAVPAMIERPADADWGERFDEALSLLRSNKVLLAQTKFESLRRTVVGEPAVLSGLFLCAVWRADMQQQCEMLKQLSQCESLSFDERCRYRALAALTQPTDDIAIPAVELFAEIENADEVELALIASDRLIQLPPETARQFITSEEEVPPRSVFRLADRPKVGEDSELPAAEDIPVSQAIVLVYGRQTDRAACVEAIEVFESDVEEIKNVLTGVIGDVTWDSKPFGSIPFLDACESRPAYQFRKGSMEDIQAIVLGFMNIHLPKSVLTQQLPILGGRSLADTADDDSLLLERTTVVRIVESYEALASKPQVIAAIQDGAKVAPLPEIKLTNADVEEGVHNEDLFRVDTSSLGIEELWYILSQCQSIGVRSTGAKVAKQLIATDMSEDQNVLKLQCYMYWLSAVSDTAQAGSIAEEAIAFAKEKKLPFASLLMMKLELHLSTGDEAGFKSTIGEIDANYRNNPEVMAQLQQLLMRAGLIRPDGSLRQGSPAGPAPGASPAASSSSGLWTPDSPNPPAAGSPASGDGGSKLWVPGMD</sequence>
<feature type="compositionally biased region" description="Low complexity" evidence="1">
    <location>
        <begin position="672"/>
        <end position="690"/>
    </location>
</feature>
<protein>
    <submittedName>
        <fullName evidence="2">Uncharacterized protein</fullName>
    </submittedName>
</protein>
<evidence type="ECO:0000256" key="1">
    <source>
        <dbReference type="SAM" id="MobiDB-lite"/>
    </source>
</evidence>
<dbReference type="AlphaFoldDB" id="A0A5C6B7Y3"/>
<proteinExistence type="predicted"/>
<evidence type="ECO:0000313" key="2">
    <source>
        <dbReference type="EMBL" id="TWU08183.1"/>
    </source>
</evidence>
<reference evidence="2 3" key="1">
    <citation type="submission" date="2019-02" db="EMBL/GenBank/DDBJ databases">
        <title>Deep-cultivation of Planctomycetes and their phenomic and genomic characterization uncovers novel biology.</title>
        <authorList>
            <person name="Wiegand S."/>
            <person name="Jogler M."/>
            <person name="Boedeker C."/>
            <person name="Pinto D."/>
            <person name="Vollmers J."/>
            <person name="Rivas-Marin E."/>
            <person name="Kohn T."/>
            <person name="Peeters S.H."/>
            <person name="Heuer A."/>
            <person name="Rast P."/>
            <person name="Oberbeckmann S."/>
            <person name="Bunk B."/>
            <person name="Jeske O."/>
            <person name="Meyerdierks A."/>
            <person name="Storesund J.E."/>
            <person name="Kallscheuer N."/>
            <person name="Luecker S."/>
            <person name="Lage O.M."/>
            <person name="Pohl T."/>
            <person name="Merkel B.J."/>
            <person name="Hornburger P."/>
            <person name="Mueller R.-W."/>
            <person name="Bruemmer F."/>
            <person name="Labrenz M."/>
            <person name="Spormann A.M."/>
            <person name="Op Den Camp H."/>
            <person name="Overmann J."/>
            <person name="Amann R."/>
            <person name="Jetten M.S.M."/>
            <person name="Mascher T."/>
            <person name="Medema M.H."/>
            <person name="Devos D.P."/>
            <person name="Kaster A.-K."/>
            <person name="Ovreas L."/>
            <person name="Rohde M."/>
            <person name="Galperin M.Y."/>
            <person name="Jogler C."/>
        </authorList>
    </citation>
    <scope>NUCLEOTIDE SEQUENCE [LARGE SCALE GENOMIC DNA]</scope>
    <source>
        <strain evidence="2 3">Pla52n</strain>
    </source>
</reference>
<feature type="region of interest" description="Disordered" evidence="1">
    <location>
        <begin position="667"/>
        <end position="720"/>
    </location>
</feature>
<comment type="caution">
    <text evidence="2">The sequence shown here is derived from an EMBL/GenBank/DDBJ whole genome shotgun (WGS) entry which is preliminary data.</text>
</comment>
<organism evidence="2 3">
    <name type="scientific">Stieleria varia</name>
    <dbReference type="NCBI Taxonomy" id="2528005"/>
    <lineage>
        <taxon>Bacteria</taxon>
        <taxon>Pseudomonadati</taxon>
        <taxon>Planctomycetota</taxon>
        <taxon>Planctomycetia</taxon>
        <taxon>Pirellulales</taxon>
        <taxon>Pirellulaceae</taxon>
        <taxon>Stieleria</taxon>
    </lineage>
</organism>
<dbReference type="Gene3D" id="1.25.40.10">
    <property type="entry name" value="Tetratricopeptide repeat domain"/>
    <property type="match status" value="1"/>
</dbReference>
<dbReference type="EMBL" id="SJPN01000001">
    <property type="protein sequence ID" value="TWU08183.1"/>
    <property type="molecule type" value="Genomic_DNA"/>
</dbReference>